<evidence type="ECO:0000313" key="3">
    <source>
        <dbReference type="Proteomes" id="UP000238348"/>
    </source>
</evidence>
<name>A0A2L0F9T6_SORCE</name>
<dbReference type="Gene3D" id="3.40.50.300">
    <property type="entry name" value="P-loop containing nucleotide triphosphate hydrolases"/>
    <property type="match status" value="1"/>
</dbReference>
<organism evidence="2 3">
    <name type="scientific">Sorangium cellulosum</name>
    <name type="common">Polyangium cellulosum</name>
    <dbReference type="NCBI Taxonomy" id="56"/>
    <lineage>
        <taxon>Bacteria</taxon>
        <taxon>Pseudomonadati</taxon>
        <taxon>Myxococcota</taxon>
        <taxon>Polyangia</taxon>
        <taxon>Polyangiales</taxon>
        <taxon>Polyangiaceae</taxon>
        <taxon>Sorangium</taxon>
    </lineage>
</organism>
<dbReference type="InterPro" id="IPR027417">
    <property type="entry name" value="P-loop_NTPase"/>
</dbReference>
<dbReference type="InterPro" id="IPR049052">
    <property type="entry name" value="nSTAND1"/>
</dbReference>
<evidence type="ECO:0000313" key="2">
    <source>
        <dbReference type="EMBL" id="AUX48209.1"/>
    </source>
</evidence>
<proteinExistence type="predicted"/>
<dbReference type="Proteomes" id="UP000238348">
    <property type="component" value="Chromosome"/>
</dbReference>
<accession>A0A2L0F9T6</accession>
<dbReference type="Pfam" id="PF20703">
    <property type="entry name" value="nSTAND1"/>
    <property type="match status" value="1"/>
</dbReference>
<sequence length="282" mass="31160">MSPPVTNPFPGPQPYRASDRGRFYGREDISYRLQGSVLANRCVTVYGPSGAGKSSLMQAAVIPALVDAQDISVARVDGWPEGEEPTRWLVRAVYTELGLGEPPEELSAEDALLAAAKRAARRSSRIMLIYLDQIEQLLYASRSVGASEAFFDSLNQLVELPVRNLRVVLSLREDYLGRFRDRLRDHRHLLGKTKPQDRHPTIWYLGSSGYLLYCRHARHDAASHQGRSRTVTVVYALFDDHSPRFPPTPGDKPDTIAGCRTVRQEHSSAAGGGAHGPQASSI</sequence>
<dbReference type="EMBL" id="CP012673">
    <property type="protein sequence ID" value="AUX48209.1"/>
    <property type="molecule type" value="Genomic_DNA"/>
</dbReference>
<protein>
    <recommendedName>
        <fullName evidence="1">Novel STAND NTPase 1 domain-containing protein</fullName>
    </recommendedName>
</protein>
<dbReference type="OrthoDB" id="9765809at2"/>
<evidence type="ECO:0000259" key="1">
    <source>
        <dbReference type="Pfam" id="PF20703"/>
    </source>
</evidence>
<dbReference type="RefSeq" id="WP_104986101.1">
    <property type="nucleotide sequence ID" value="NZ_CP012673.1"/>
</dbReference>
<gene>
    <name evidence="2" type="ORF">SOCE26_097400</name>
</gene>
<feature type="domain" description="Novel STAND NTPase 1" evidence="1">
    <location>
        <begin position="8"/>
        <end position="181"/>
    </location>
</feature>
<reference evidence="2 3" key="1">
    <citation type="submission" date="2015-09" db="EMBL/GenBank/DDBJ databases">
        <title>Sorangium comparison.</title>
        <authorList>
            <person name="Zaburannyi N."/>
            <person name="Bunk B."/>
            <person name="Overmann J."/>
            <person name="Mueller R."/>
        </authorList>
    </citation>
    <scope>NUCLEOTIDE SEQUENCE [LARGE SCALE GENOMIC DNA]</scope>
    <source>
        <strain evidence="2 3">So ce26</strain>
    </source>
</reference>
<dbReference type="AlphaFoldDB" id="A0A2L0F9T6"/>
<dbReference type="SUPFAM" id="SSF52540">
    <property type="entry name" value="P-loop containing nucleoside triphosphate hydrolases"/>
    <property type="match status" value="1"/>
</dbReference>